<dbReference type="InterPro" id="IPR001296">
    <property type="entry name" value="Glyco_trans_1"/>
</dbReference>
<dbReference type="CDD" id="cd03801">
    <property type="entry name" value="GT4_PimA-like"/>
    <property type="match status" value="1"/>
</dbReference>
<dbReference type="SUPFAM" id="SSF53756">
    <property type="entry name" value="UDP-Glycosyltransferase/glycogen phosphorylase"/>
    <property type="match status" value="1"/>
</dbReference>
<dbReference type="Proteomes" id="UP000273252">
    <property type="component" value="Unassembled WGS sequence"/>
</dbReference>
<reference evidence="3 4" key="1">
    <citation type="submission" date="2018-08" db="EMBL/GenBank/DDBJ databases">
        <title>Vibrio isolated from the Eastern China Marginal Seas.</title>
        <authorList>
            <person name="Li Y."/>
        </authorList>
    </citation>
    <scope>NUCLEOTIDE SEQUENCE [LARGE SCALE GENOMIC DNA]</scope>
    <source>
        <strain evidence="3 4">BEI233</strain>
    </source>
</reference>
<evidence type="ECO:0000313" key="4">
    <source>
        <dbReference type="Proteomes" id="UP000273252"/>
    </source>
</evidence>
<sequence>MNNTTNSIQGLLFDPISFKGGSKIATSEALSLCHHHNITFTILTVNPEYWKTSRLVQQQNATIKVIPDFAWFSKQQYGLNYWFSQCYFALLVMITCLRTYPIQVAIGASGPGVDMPLYLVQRAFGYKIIQFIHGNVAISRSIGWCLTRADHVFYLPSTRASLQYSLERYLTRKVGIEDCLAMCEYYLQAPHYHSFVNGLPQSAWPSRSQTKTPVCFWAASLLKWKGLDLFLDSLRIANQLMPVVTNICYIQPDDTALPVSQAPINIANVLWFQDPPELDSIRQRSNIYVSTSHHEPFGLSILEALAAGMCVIIPNDGAYWDGELQHGVNCIKYAPNDPQSLASAILYVFANSHVIEELGLAAIKLADTYRADVTYQEFNQLLVTLADVNKTDVKQTVRDPQ</sequence>
<dbReference type="RefSeq" id="WP_120034783.1">
    <property type="nucleotide sequence ID" value="NZ_QVMU01000028.1"/>
</dbReference>
<dbReference type="EMBL" id="QVMU01000028">
    <property type="protein sequence ID" value="RJX66487.1"/>
    <property type="molecule type" value="Genomic_DNA"/>
</dbReference>
<name>A0A3A6QVW6_9VIBR</name>
<dbReference type="Pfam" id="PF00534">
    <property type="entry name" value="Glycos_transf_1"/>
    <property type="match status" value="1"/>
</dbReference>
<accession>A0A3A6QVW6</accession>
<dbReference type="GO" id="GO:0009103">
    <property type="term" value="P:lipopolysaccharide biosynthetic process"/>
    <property type="evidence" value="ECO:0007669"/>
    <property type="project" value="TreeGrafter"/>
</dbReference>
<evidence type="ECO:0000313" key="3">
    <source>
        <dbReference type="EMBL" id="RJX66487.1"/>
    </source>
</evidence>
<keyword evidence="1 3" id="KW-0808">Transferase</keyword>
<proteinExistence type="predicted"/>
<dbReference type="GO" id="GO:0016757">
    <property type="term" value="F:glycosyltransferase activity"/>
    <property type="evidence" value="ECO:0007669"/>
    <property type="project" value="InterPro"/>
</dbReference>
<dbReference type="OrthoDB" id="9802525at2"/>
<feature type="domain" description="Glycosyl transferase family 1" evidence="2">
    <location>
        <begin position="206"/>
        <end position="352"/>
    </location>
</feature>
<dbReference type="AlphaFoldDB" id="A0A3A6QVW6"/>
<dbReference type="PANTHER" id="PTHR46401:SF2">
    <property type="entry name" value="GLYCOSYLTRANSFERASE WBBK-RELATED"/>
    <property type="match status" value="1"/>
</dbReference>
<organism evidence="3 4">
    <name type="scientific">Vibrio sinensis</name>
    <dbReference type="NCBI Taxonomy" id="2302434"/>
    <lineage>
        <taxon>Bacteria</taxon>
        <taxon>Pseudomonadati</taxon>
        <taxon>Pseudomonadota</taxon>
        <taxon>Gammaproteobacteria</taxon>
        <taxon>Vibrionales</taxon>
        <taxon>Vibrionaceae</taxon>
        <taxon>Vibrio</taxon>
    </lineage>
</organism>
<evidence type="ECO:0000259" key="2">
    <source>
        <dbReference type="Pfam" id="PF00534"/>
    </source>
</evidence>
<evidence type="ECO:0000256" key="1">
    <source>
        <dbReference type="ARBA" id="ARBA00022679"/>
    </source>
</evidence>
<keyword evidence="4" id="KW-1185">Reference proteome</keyword>
<comment type="caution">
    <text evidence="3">The sequence shown here is derived from an EMBL/GenBank/DDBJ whole genome shotgun (WGS) entry which is preliminary data.</text>
</comment>
<dbReference type="Gene3D" id="3.40.50.2000">
    <property type="entry name" value="Glycogen Phosphorylase B"/>
    <property type="match status" value="1"/>
</dbReference>
<protein>
    <submittedName>
        <fullName evidence="3">Glycosyltransferase family 1 protein</fullName>
    </submittedName>
</protein>
<dbReference type="PANTHER" id="PTHR46401">
    <property type="entry name" value="GLYCOSYLTRANSFERASE WBBK-RELATED"/>
    <property type="match status" value="1"/>
</dbReference>
<gene>
    <name evidence="3" type="ORF">DZ860_20300</name>
</gene>